<name>A0ABW0Z7Q9_9ACTN</name>
<dbReference type="InterPro" id="IPR002347">
    <property type="entry name" value="SDR_fam"/>
</dbReference>
<evidence type="ECO:0000256" key="3">
    <source>
        <dbReference type="RuleBase" id="RU000363"/>
    </source>
</evidence>
<evidence type="ECO:0000256" key="2">
    <source>
        <dbReference type="ARBA" id="ARBA00023002"/>
    </source>
</evidence>
<keyword evidence="5" id="KW-1185">Reference proteome</keyword>
<gene>
    <name evidence="4" type="ORF">ACFP1Z_27785</name>
</gene>
<evidence type="ECO:0000256" key="1">
    <source>
        <dbReference type="ARBA" id="ARBA00006484"/>
    </source>
</evidence>
<sequence>MTHRVALVTGASSGIGEAAARRLQELGLTVYAAARRTARMAHLAERGVRPLAMDVTDEQSRQQGIARIIAECGRVDVLVNNAGYGCLGAVEDVPLDEARHQFEVNVFGAARLIQLVLPHMRERHSGRIVNVSSIGGRIHTPLGAWYHATKYALEGLSDVLRLEVAPFGIDVVVIQPGGIRTEFAALAAEHLREVSGDGVYGRRARAVAEALSTGRGTRHLSSPVVVADAIGKAATAPRPRTRYAVGFGARPLLALRRALPDRGFDAVVRRAVA</sequence>
<dbReference type="PANTHER" id="PTHR44169">
    <property type="entry name" value="NADPH-DEPENDENT 1-ACYLDIHYDROXYACETONE PHOSPHATE REDUCTASE"/>
    <property type="match status" value="1"/>
</dbReference>
<dbReference type="CDD" id="cd05374">
    <property type="entry name" value="17beta-HSD-like_SDR_c"/>
    <property type="match status" value="1"/>
</dbReference>
<dbReference type="Pfam" id="PF00106">
    <property type="entry name" value="adh_short"/>
    <property type="match status" value="1"/>
</dbReference>
<evidence type="ECO:0000313" key="5">
    <source>
        <dbReference type="Proteomes" id="UP001596083"/>
    </source>
</evidence>
<dbReference type="Gene3D" id="3.40.50.720">
    <property type="entry name" value="NAD(P)-binding Rossmann-like Domain"/>
    <property type="match status" value="1"/>
</dbReference>
<dbReference type="PRINTS" id="PR00081">
    <property type="entry name" value="GDHRDH"/>
</dbReference>
<dbReference type="EMBL" id="JBHSPB010000022">
    <property type="protein sequence ID" value="MFC5723973.1"/>
    <property type="molecule type" value="Genomic_DNA"/>
</dbReference>
<dbReference type="InterPro" id="IPR036291">
    <property type="entry name" value="NAD(P)-bd_dom_sf"/>
</dbReference>
<proteinExistence type="inferred from homology"/>
<comment type="caution">
    <text evidence="4">The sequence shown here is derived from an EMBL/GenBank/DDBJ whole genome shotgun (WGS) entry which is preliminary data.</text>
</comment>
<evidence type="ECO:0000313" key="4">
    <source>
        <dbReference type="EMBL" id="MFC5723973.1"/>
    </source>
</evidence>
<dbReference type="RefSeq" id="WP_390320402.1">
    <property type="nucleotide sequence ID" value="NZ_JBHSPB010000022.1"/>
</dbReference>
<dbReference type="PRINTS" id="PR00080">
    <property type="entry name" value="SDRFAMILY"/>
</dbReference>
<dbReference type="SUPFAM" id="SSF51735">
    <property type="entry name" value="NAD(P)-binding Rossmann-fold domains"/>
    <property type="match status" value="1"/>
</dbReference>
<comment type="similarity">
    <text evidence="1 3">Belongs to the short-chain dehydrogenases/reductases (SDR) family.</text>
</comment>
<keyword evidence="2" id="KW-0560">Oxidoreductase</keyword>
<protein>
    <submittedName>
        <fullName evidence="4">Oxidoreductase</fullName>
    </submittedName>
</protein>
<dbReference type="NCBIfam" id="NF004826">
    <property type="entry name" value="PRK06182.1"/>
    <property type="match status" value="1"/>
</dbReference>
<dbReference type="Proteomes" id="UP001596083">
    <property type="component" value="Unassembled WGS sequence"/>
</dbReference>
<accession>A0ABW0Z7Q9</accession>
<organism evidence="4 5">
    <name type="scientific">Streptomyces gamaensis</name>
    <dbReference type="NCBI Taxonomy" id="1763542"/>
    <lineage>
        <taxon>Bacteria</taxon>
        <taxon>Bacillati</taxon>
        <taxon>Actinomycetota</taxon>
        <taxon>Actinomycetes</taxon>
        <taxon>Kitasatosporales</taxon>
        <taxon>Streptomycetaceae</taxon>
        <taxon>Streptomyces</taxon>
    </lineage>
</organism>
<dbReference type="PANTHER" id="PTHR44169:SF6">
    <property type="entry name" value="NADPH-DEPENDENT 1-ACYLDIHYDROXYACETONE PHOSPHATE REDUCTASE"/>
    <property type="match status" value="1"/>
</dbReference>
<reference evidence="5" key="1">
    <citation type="journal article" date="2019" name="Int. J. Syst. Evol. Microbiol.">
        <title>The Global Catalogue of Microorganisms (GCM) 10K type strain sequencing project: providing services to taxonomists for standard genome sequencing and annotation.</title>
        <authorList>
            <consortium name="The Broad Institute Genomics Platform"/>
            <consortium name="The Broad Institute Genome Sequencing Center for Infectious Disease"/>
            <person name="Wu L."/>
            <person name="Ma J."/>
        </authorList>
    </citation>
    <scope>NUCLEOTIDE SEQUENCE [LARGE SCALE GENOMIC DNA]</scope>
    <source>
        <strain evidence="5">CGMCC 4.7304</strain>
    </source>
</reference>